<dbReference type="EnsemblPlants" id="QL08p059926:mrna">
    <property type="protein sequence ID" value="QL08p059926:mrna"/>
    <property type="gene ID" value="QL08p059926"/>
</dbReference>
<proteinExistence type="predicted"/>
<dbReference type="Proteomes" id="UP000594261">
    <property type="component" value="Chromosome 8"/>
</dbReference>
<reference evidence="1" key="2">
    <citation type="submission" date="2021-01" db="UniProtKB">
        <authorList>
            <consortium name="EnsemblPlants"/>
        </authorList>
    </citation>
    <scope>IDENTIFICATION</scope>
</reference>
<keyword evidence="2" id="KW-1185">Reference proteome</keyword>
<evidence type="ECO:0000313" key="1">
    <source>
        <dbReference type="EnsemblPlants" id="QL08p059926:mrna"/>
    </source>
</evidence>
<protein>
    <recommendedName>
        <fullName evidence="3">RNase H type-1 domain-containing protein</fullName>
    </recommendedName>
</protein>
<evidence type="ECO:0000313" key="2">
    <source>
        <dbReference type="Proteomes" id="UP000594261"/>
    </source>
</evidence>
<dbReference type="Gramene" id="QL08p059926:mrna">
    <property type="protein sequence ID" value="QL08p059926:mrna"/>
    <property type="gene ID" value="QL08p059926"/>
</dbReference>
<sequence length="83" mass="9629">MEIRVLIIFTIENNQSHVIRGILMSCGPLKRIDFSHVKRQGNRLAHLLAKHALGIADYLTWMEETPCFLEQALLHDVHFDFSE</sequence>
<evidence type="ECO:0008006" key="3">
    <source>
        <dbReference type="Google" id="ProtNLM"/>
    </source>
</evidence>
<accession>A0A7N2ME92</accession>
<dbReference type="InParanoid" id="A0A7N2ME92"/>
<dbReference type="EMBL" id="LRBV02000008">
    <property type="status" value="NOT_ANNOTATED_CDS"/>
    <property type="molecule type" value="Genomic_DNA"/>
</dbReference>
<name>A0A7N2ME92_QUELO</name>
<reference evidence="1 2" key="1">
    <citation type="journal article" date="2016" name="G3 (Bethesda)">
        <title>First Draft Assembly and Annotation of the Genome of a California Endemic Oak Quercus lobata Nee (Fagaceae).</title>
        <authorList>
            <person name="Sork V.L."/>
            <person name="Fitz-Gibbon S.T."/>
            <person name="Puiu D."/>
            <person name="Crepeau M."/>
            <person name="Gugger P.F."/>
            <person name="Sherman R."/>
            <person name="Stevens K."/>
            <person name="Langley C.H."/>
            <person name="Pellegrini M."/>
            <person name="Salzberg S.L."/>
        </authorList>
    </citation>
    <scope>NUCLEOTIDE SEQUENCE [LARGE SCALE GENOMIC DNA]</scope>
    <source>
        <strain evidence="1 2">cv. SW786</strain>
    </source>
</reference>
<dbReference type="AlphaFoldDB" id="A0A7N2ME92"/>
<organism evidence="1 2">
    <name type="scientific">Quercus lobata</name>
    <name type="common">Valley oak</name>
    <dbReference type="NCBI Taxonomy" id="97700"/>
    <lineage>
        <taxon>Eukaryota</taxon>
        <taxon>Viridiplantae</taxon>
        <taxon>Streptophyta</taxon>
        <taxon>Embryophyta</taxon>
        <taxon>Tracheophyta</taxon>
        <taxon>Spermatophyta</taxon>
        <taxon>Magnoliopsida</taxon>
        <taxon>eudicotyledons</taxon>
        <taxon>Gunneridae</taxon>
        <taxon>Pentapetalae</taxon>
        <taxon>rosids</taxon>
        <taxon>fabids</taxon>
        <taxon>Fagales</taxon>
        <taxon>Fagaceae</taxon>
        <taxon>Quercus</taxon>
    </lineage>
</organism>